<evidence type="ECO:0000313" key="3">
    <source>
        <dbReference type="Proteomes" id="UP000186106"/>
    </source>
</evidence>
<sequence length="220" mass="25633">MSLIDSTYFVDSNMIANVNEPDPNSKTENVLDLMIKRGEKSVLSFAFGLEMWDDFKQYITNGIDPNTPQKYKDIINGKHYEKDGKKCYWNGLIQEDTKESLLADYVYCEYHNDNVTQTVGVGEVAIDNKVGDRTSMIPKITKVWNRFITKLHDGVRSFPAGYTIEGNPYWIIKGCRDYYGIYPKHGEVSLMQFLFDNKDKYPLFDQNYRRFGEFRNEFGI</sequence>
<dbReference type="KEGG" id="cjt:EG359_17440"/>
<proteinExistence type="predicted"/>
<dbReference type="EMBL" id="FTNZ01000003">
    <property type="protein sequence ID" value="SIS34299.1"/>
    <property type="molecule type" value="Genomic_DNA"/>
</dbReference>
<dbReference type="EMBL" id="CP033926">
    <property type="protein sequence ID" value="AZB01288.1"/>
    <property type="molecule type" value="Genomic_DNA"/>
</dbReference>
<accession>A0A1N7IB52</accession>
<dbReference type="AlphaFoldDB" id="A0A1N7IB52"/>
<reference evidence="2 3" key="1">
    <citation type="submission" date="2017-01" db="EMBL/GenBank/DDBJ databases">
        <authorList>
            <person name="Mah S.A."/>
            <person name="Swanson W.J."/>
            <person name="Moy G.W."/>
            <person name="Vacquier V.D."/>
        </authorList>
    </citation>
    <scope>NUCLEOTIDE SEQUENCE [LARGE SCALE GENOMIC DNA]</scope>
    <source>
        <strain evidence="2 3">DSM 16927</strain>
    </source>
</reference>
<dbReference type="STRING" id="112234.SAMN05421768_103689"/>
<evidence type="ECO:0000313" key="2">
    <source>
        <dbReference type="EMBL" id="SIS34299.1"/>
    </source>
</evidence>
<evidence type="ECO:0000313" key="4">
    <source>
        <dbReference type="Proteomes" id="UP000279541"/>
    </source>
</evidence>
<protein>
    <submittedName>
        <fullName evidence="2">Uncharacterized protein</fullName>
    </submittedName>
</protein>
<keyword evidence="4" id="KW-1185">Reference proteome</keyword>
<dbReference type="Proteomes" id="UP000279541">
    <property type="component" value="Chromosome"/>
</dbReference>
<name>A0A1N7IB52_9FLAO</name>
<organism evidence="2 3">
    <name type="scientific">Chryseobacterium joostei</name>
    <dbReference type="NCBI Taxonomy" id="112234"/>
    <lineage>
        <taxon>Bacteria</taxon>
        <taxon>Pseudomonadati</taxon>
        <taxon>Bacteroidota</taxon>
        <taxon>Flavobacteriia</taxon>
        <taxon>Flavobacteriales</taxon>
        <taxon>Weeksellaceae</taxon>
        <taxon>Chryseobacterium group</taxon>
        <taxon>Chryseobacterium</taxon>
    </lineage>
</organism>
<dbReference type="RefSeq" id="WP_076353359.1">
    <property type="nucleotide sequence ID" value="NZ_CP033926.1"/>
</dbReference>
<evidence type="ECO:0000313" key="1">
    <source>
        <dbReference type="EMBL" id="AZB01288.1"/>
    </source>
</evidence>
<dbReference type="Proteomes" id="UP000186106">
    <property type="component" value="Unassembled WGS sequence"/>
</dbReference>
<reference evidence="1 4" key="2">
    <citation type="submission" date="2018-11" db="EMBL/GenBank/DDBJ databases">
        <title>Proposal to divide the Flavobacteriaceae and reorganize its genera based on Amino Acid Identity values calculated from whole genome sequences.</title>
        <authorList>
            <person name="Nicholson A.C."/>
            <person name="Gulvik C.A."/>
            <person name="Whitney A.M."/>
            <person name="Humrighouse B.W."/>
            <person name="Bell M."/>
            <person name="Holmes B."/>
            <person name="Steigerwalt A.G."/>
            <person name="Villarma A."/>
            <person name="Sheth M."/>
            <person name="Batra D."/>
            <person name="Pryor J."/>
            <person name="Bernardet J.-F."/>
            <person name="Hugo C."/>
            <person name="Kampfer P."/>
            <person name="Newman J."/>
            <person name="McQuiston J.R."/>
        </authorList>
    </citation>
    <scope>NUCLEOTIDE SEQUENCE [LARGE SCALE GENOMIC DNA]</scope>
    <source>
        <strain evidence="1 4">DSM 16927</strain>
    </source>
</reference>
<gene>
    <name evidence="1" type="ORF">EG359_17440</name>
    <name evidence="2" type="ORF">SAMN05421768_103689</name>
</gene>